<evidence type="ECO:0000313" key="2">
    <source>
        <dbReference type="Proteomes" id="UP000075883"/>
    </source>
</evidence>
<proteinExistence type="predicted"/>
<dbReference type="AlphaFoldDB" id="A0A182M0Z7"/>
<reference evidence="1" key="2">
    <citation type="submission" date="2020-05" db="UniProtKB">
        <authorList>
            <consortium name="EnsemblMetazoa"/>
        </authorList>
    </citation>
    <scope>IDENTIFICATION</scope>
    <source>
        <strain evidence="1">A-37</strain>
    </source>
</reference>
<evidence type="ECO:0000313" key="1">
    <source>
        <dbReference type="EnsemblMetazoa" id="ACUA006804-PA"/>
    </source>
</evidence>
<name>A0A182M0Z7_9DIPT</name>
<dbReference type="VEuPathDB" id="VectorBase:ACUA006804"/>
<dbReference type="EMBL" id="AXCM01009762">
    <property type="status" value="NOT_ANNOTATED_CDS"/>
    <property type="molecule type" value="Genomic_DNA"/>
</dbReference>
<accession>A0A182M0Z7</accession>
<protein>
    <submittedName>
        <fullName evidence="1">Uncharacterized protein</fullName>
    </submittedName>
</protein>
<sequence>MQLTRPNRHLYQPDKVNRLWAGVAVATNVRRLSTDHLPLQVRLYRLHRLHSLQRSKNQSRFQCSVSKHFRLICPNVDYKIIYPLRLLPPTHLHSQKQAGDDR</sequence>
<dbReference type="Proteomes" id="UP000075883">
    <property type="component" value="Unassembled WGS sequence"/>
</dbReference>
<dbReference type="EnsemblMetazoa" id="ACUA006804-RA">
    <property type="protein sequence ID" value="ACUA006804-PA"/>
    <property type="gene ID" value="ACUA006804"/>
</dbReference>
<organism evidence="1 2">
    <name type="scientific">Anopheles culicifacies</name>
    <dbReference type="NCBI Taxonomy" id="139723"/>
    <lineage>
        <taxon>Eukaryota</taxon>
        <taxon>Metazoa</taxon>
        <taxon>Ecdysozoa</taxon>
        <taxon>Arthropoda</taxon>
        <taxon>Hexapoda</taxon>
        <taxon>Insecta</taxon>
        <taxon>Pterygota</taxon>
        <taxon>Neoptera</taxon>
        <taxon>Endopterygota</taxon>
        <taxon>Diptera</taxon>
        <taxon>Nematocera</taxon>
        <taxon>Culicoidea</taxon>
        <taxon>Culicidae</taxon>
        <taxon>Anophelinae</taxon>
        <taxon>Anopheles</taxon>
        <taxon>culicifacies species complex</taxon>
    </lineage>
</organism>
<reference evidence="2" key="1">
    <citation type="submission" date="2013-09" db="EMBL/GenBank/DDBJ databases">
        <title>The Genome Sequence of Anopheles culicifacies species A.</title>
        <authorList>
            <consortium name="The Broad Institute Genomics Platform"/>
            <person name="Neafsey D.E."/>
            <person name="Besansky N."/>
            <person name="Howell P."/>
            <person name="Walton C."/>
            <person name="Young S.K."/>
            <person name="Zeng Q."/>
            <person name="Gargeya S."/>
            <person name="Fitzgerald M."/>
            <person name="Haas B."/>
            <person name="Abouelleil A."/>
            <person name="Allen A.W."/>
            <person name="Alvarado L."/>
            <person name="Arachchi H.M."/>
            <person name="Berlin A.M."/>
            <person name="Chapman S.B."/>
            <person name="Gainer-Dewar J."/>
            <person name="Goldberg J."/>
            <person name="Griggs A."/>
            <person name="Gujja S."/>
            <person name="Hansen M."/>
            <person name="Howarth C."/>
            <person name="Imamovic A."/>
            <person name="Ireland A."/>
            <person name="Larimer J."/>
            <person name="McCowan C."/>
            <person name="Murphy C."/>
            <person name="Pearson M."/>
            <person name="Poon T.W."/>
            <person name="Priest M."/>
            <person name="Roberts A."/>
            <person name="Saif S."/>
            <person name="Shea T."/>
            <person name="Sisk P."/>
            <person name="Sykes S."/>
            <person name="Wortman J."/>
            <person name="Nusbaum C."/>
            <person name="Birren B."/>
        </authorList>
    </citation>
    <scope>NUCLEOTIDE SEQUENCE [LARGE SCALE GENOMIC DNA]</scope>
    <source>
        <strain evidence="2">A-37</strain>
    </source>
</reference>
<keyword evidence="2" id="KW-1185">Reference proteome</keyword>